<comment type="subcellular location">
    <subcellularLocation>
        <location evidence="1">Mitochondrion</location>
    </subcellularLocation>
</comment>
<evidence type="ECO:0000256" key="5">
    <source>
        <dbReference type="ARBA" id="ARBA00074891"/>
    </source>
</evidence>
<keyword evidence="3" id="KW-0496">Mitochondrion</keyword>
<dbReference type="InterPro" id="IPR003213">
    <property type="entry name" value="Cyt_c_oxidase_su6B"/>
</dbReference>
<dbReference type="InterPro" id="IPR048280">
    <property type="entry name" value="COX6B-like"/>
</dbReference>
<dbReference type="PANTHER" id="PTHR11387">
    <property type="entry name" value="CYTOCHROME C OXIDASE SUBUNIT 6B"/>
    <property type="match status" value="1"/>
</dbReference>
<feature type="chain" id="PRO_5034998407" description="Cytochrome c oxidase subunit 12, mitochondrial" evidence="7">
    <location>
        <begin position="20"/>
        <end position="88"/>
    </location>
</feature>
<dbReference type="OrthoDB" id="1107506at2759"/>
<dbReference type="GO" id="GO:0005739">
    <property type="term" value="C:mitochondrion"/>
    <property type="evidence" value="ECO:0007669"/>
    <property type="project" value="UniProtKB-SubCell"/>
</dbReference>
<evidence type="ECO:0000256" key="4">
    <source>
        <dbReference type="ARBA" id="ARBA00023157"/>
    </source>
</evidence>
<dbReference type="FunFam" id="1.10.10.140:FF:000001">
    <property type="entry name" value="Cytochrome c oxidase subunit 6B1"/>
    <property type="match status" value="1"/>
</dbReference>
<evidence type="ECO:0000256" key="3">
    <source>
        <dbReference type="ARBA" id="ARBA00023128"/>
    </source>
</evidence>
<comment type="similarity">
    <text evidence="2">Belongs to the cytochrome c oxidase subunit 6B family.</text>
</comment>
<evidence type="ECO:0000256" key="6">
    <source>
        <dbReference type="ARBA" id="ARBA00082359"/>
    </source>
</evidence>
<dbReference type="Pfam" id="PF02297">
    <property type="entry name" value="COX6B"/>
    <property type="match status" value="1"/>
</dbReference>
<dbReference type="EMBL" id="JAEPRD010000135">
    <property type="protein sequence ID" value="KAG2197024.1"/>
    <property type="molecule type" value="Genomic_DNA"/>
</dbReference>
<dbReference type="Proteomes" id="UP000603453">
    <property type="component" value="Unassembled WGS sequence"/>
</dbReference>
<evidence type="ECO:0000313" key="9">
    <source>
        <dbReference type="Proteomes" id="UP000603453"/>
    </source>
</evidence>
<keyword evidence="7" id="KW-0732">Signal</keyword>
<dbReference type="PROSITE" id="PS51808">
    <property type="entry name" value="CHCH"/>
    <property type="match status" value="1"/>
</dbReference>
<dbReference type="SUPFAM" id="SSF47694">
    <property type="entry name" value="Cytochrome c oxidase subunit h"/>
    <property type="match status" value="1"/>
</dbReference>
<evidence type="ECO:0000256" key="2">
    <source>
        <dbReference type="ARBA" id="ARBA00006425"/>
    </source>
</evidence>
<evidence type="ECO:0000256" key="1">
    <source>
        <dbReference type="ARBA" id="ARBA00004173"/>
    </source>
</evidence>
<dbReference type="CDD" id="cd00926">
    <property type="entry name" value="Cyt_c_Oxidase_VIb"/>
    <property type="match status" value="1"/>
</dbReference>
<evidence type="ECO:0000313" key="8">
    <source>
        <dbReference type="EMBL" id="KAG2197024.1"/>
    </source>
</evidence>
<gene>
    <name evidence="8" type="ORF">INT47_009740</name>
</gene>
<dbReference type="AlphaFoldDB" id="A0A8H7QQN8"/>
<reference evidence="8" key="1">
    <citation type="submission" date="2020-12" db="EMBL/GenBank/DDBJ databases">
        <title>Metabolic potential, ecology and presence of endohyphal bacteria is reflected in genomic diversity of Mucoromycotina.</title>
        <authorList>
            <person name="Muszewska A."/>
            <person name="Okrasinska A."/>
            <person name="Steczkiewicz K."/>
            <person name="Drgas O."/>
            <person name="Orlowska M."/>
            <person name="Perlinska-Lenart U."/>
            <person name="Aleksandrzak-Piekarczyk T."/>
            <person name="Szatraj K."/>
            <person name="Zielenkiewicz U."/>
            <person name="Pilsyk S."/>
            <person name="Malc E."/>
            <person name="Mieczkowski P."/>
            <person name="Kruszewska J.S."/>
            <person name="Biernat P."/>
            <person name="Pawlowska J."/>
        </authorList>
    </citation>
    <scope>NUCLEOTIDE SEQUENCE</scope>
    <source>
        <strain evidence="8">WA0000017839</strain>
    </source>
</reference>
<sequence>MKLNFFFFFFFLPINYLAGFDARFPNTNQTKHCWQNYVDYYKCINARGEDFAPCKQFFRAYHALCPNEWIEKWDTLREEGRNPSNFEV</sequence>
<comment type="caution">
    <text evidence="8">The sequence shown here is derived from an EMBL/GenBank/DDBJ whole genome shotgun (WGS) entry which is preliminary data.</text>
</comment>
<dbReference type="GO" id="GO:0045277">
    <property type="term" value="C:respiratory chain complex IV"/>
    <property type="evidence" value="ECO:0007669"/>
    <property type="project" value="InterPro"/>
</dbReference>
<accession>A0A8H7QQN8</accession>
<proteinExistence type="inferred from homology"/>
<evidence type="ECO:0000256" key="7">
    <source>
        <dbReference type="SAM" id="SignalP"/>
    </source>
</evidence>
<keyword evidence="9" id="KW-1185">Reference proteome</keyword>
<dbReference type="Gene3D" id="1.10.10.140">
    <property type="entry name" value="Cytochrome c oxidase, subunit VIb"/>
    <property type="match status" value="1"/>
</dbReference>
<dbReference type="InterPro" id="IPR036549">
    <property type="entry name" value="CX6/COA6-like_sf"/>
</dbReference>
<feature type="signal peptide" evidence="7">
    <location>
        <begin position="1"/>
        <end position="19"/>
    </location>
</feature>
<keyword evidence="4" id="KW-1015">Disulfide bond</keyword>
<name>A0A8H7QQN8_9FUNG</name>
<protein>
    <recommendedName>
        <fullName evidence="5">Cytochrome c oxidase subunit 12, mitochondrial</fullName>
    </recommendedName>
    <alternativeName>
        <fullName evidence="6">Cytochrome c oxidase polypeptide VIb</fullName>
    </alternativeName>
</protein>
<organism evidence="8 9">
    <name type="scientific">Mucor saturninus</name>
    <dbReference type="NCBI Taxonomy" id="64648"/>
    <lineage>
        <taxon>Eukaryota</taxon>
        <taxon>Fungi</taxon>
        <taxon>Fungi incertae sedis</taxon>
        <taxon>Mucoromycota</taxon>
        <taxon>Mucoromycotina</taxon>
        <taxon>Mucoromycetes</taxon>
        <taxon>Mucorales</taxon>
        <taxon>Mucorineae</taxon>
        <taxon>Mucoraceae</taxon>
        <taxon>Mucor</taxon>
    </lineage>
</organism>